<dbReference type="Proteomes" id="UP001187471">
    <property type="component" value="Unassembled WGS sequence"/>
</dbReference>
<evidence type="ECO:0000313" key="3">
    <source>
        <dbReference type="Proteomes" id="UP001187471"/>
    </source>
</evidence>
<proteinExistence type="predicted"/>
<feature type="region of interest" description="Disordered" evidence="1">
    <location>
        <begin position="1"/>
        <end position="23"/>
    </location>
</feature>
<comment type="caution">
    <text evidence="2">The sequence shown here is derived from an EMBL/GenBank/DDBJ whole genome shotgun (WGS) entry which is preliminary data.</text>
</comment>
<feature type="compositionally biased region" description="Low complexity" evidence="1">
    <location>
        <begin position="13"/>
        <end position="23"/>
    </location>
</feature>
<evidence type="ECO:0000313" key="2">
    <source>
        <dbReference type="EMBL" id="KAK2977009.1"/>
    </source>
</evidence>
<name>A0AA88UA84_9ASTE</name>
<reference evidence="2" key="1">
    <citation type="submission" date="2022-12" db="EMBL/GenBank/DDBJ databases">
        <title>Draft genome assemblies for two species of Escallonia (Escalloniales).</title>
        <authorList>
            <person name="Chanderbali A."/>
            <person name="Dervinis C."/>
            <person name="Anghel I."/>
            <person name="Soltis D."/>
            <person name="Soltis P."/>
            <person name="Zapata F."/>
        </authorList>
    </citation>
    <scope>NUCLEOTIDE SEQUENCE</scope>
    <source>
        <strain evidence="2">UCBG92.1500</strain>
        <tissue evidence="2">Leaf</tissue>
    </source>
</reference>
<gene>
    <name evidence="2" type="ORF">RJ640_013627</name>
</gene>
<evidence type="ECO:0000256" key="1">
    <source>
        <dbReference type="SAM" id="MobiDB-lite"/>
    </source>
</evidence>
<dbReference type="EMBL" id="JAVXUO010002017">
    <property type="protein sequence ID" value="KAK2977009.1"/>
    <property type="molecule type" value="Genomic_DNA"/>
</dbReference>
<dbReference type="AlphaFoldDB" id="A0AA88UA84"/>
<protein>
    <submittedName>
        <fullName evidence="2">Uncharacterized protein</fullName>
    </submittedName>
</protein>
<accession>A0AA88UA84</accession>
<sequence>MDGDNEAVLTSEASSLSIDDSAPSSQIPAALLDQYEFSRSPGDSPAPIVVFGDVTSKVLTDDDDIYASIVSYSKNLFSPHFSFGYNRDLETASASSHFSRKSSRIFPSSVFTSAPGALGTVVRKEESPDGGGSVSNIARNSGVSANVSKLTAITSRQYSRIFKTP</sequence>
<organism evidence="2 3">
    <name type="scientific">Escallonia rubra</name>
    <dbReference type="NCBI Taxonomy" id="112253"/>
    <lineage>
        <taxon>Eukaryota</taxon>
        <taxon>Viridiplantae</taxon>
        <taxon>Streptophyta</taxon>
        <taxon>Embryophyta</taxon>
        <taxon>Tracheophyta</taxon>
        <taxon>Spermatophyta</taxon>
        <taxon>Magnoliopsida</taxon>
        <taxon>eudicotyledons</taxon>
        <taxon>Gunneridae</taxon>
        <taxon>Pentapetalae</taxon>
        <taxon>asterids</taxon>
        <taxon>campanulids</taxon>
        <taxon>Escalloniales</taxon>
        <taxon>Escalloniaceae</taxon>
        <taxon>Escallonia</taxon>
    </lineage>
</organism>
<keyword evidence="3" id="KW-1185">Reference proteome</keyword>